<keyword evidence="1" id="KW-1133">Transmembrane helix</keyword>
<keyword evidence="1" id="KW-0472">Membrane</keyword>
<reference evidence="2 3" key="1">
    <citation type="journal article" date="2016" name="Front. Microbiol.">
        <title>Comprehensive Phylogenetic Analysis of Bovine Non-aureus Staphylococci Species Based on Whole-Genome Sequencing.</title>
        <authorList>
            <person name="Naushad S."/>
            <person name="Barkema H.W."/>
            <person name="Luby C."/>
            <person name="Condas L.A."/>
            <person name="Nobrega D.B."/>
            <person name="Carson D.A."/>
            <person name="De Buck J."/>
        </authorList>
    </citation>
    <scope>NUCLEOTIDE SEQUENCE [LARGE SCALE GENOMIC DNA]</scope>
    <source>
        <strain evidence="2 3">SNUC 4337</strain>
    </source>
</reference>
<feature type="transmembrane region" description="Helical" evidence="1">
    <location>
        <begin position="83"/>
        <end position="105"/>
    </location>
</feature>
<feature type="transmembrane region" description="Helical" evidence="1">
    <location>
        <begin position="227"/>
        <end position="244"/>
    </location>
</feature>
<dbReference type="AlphaFoldDB" id="A0A2T4S9J9"/>
<gene>
    <name evidence="2" type="ORF">BUZ61_09015</name>
</gene>
<dbReference type="RefSeq" id="WP_107644313.1">
    <property type="nucleotide sequence ID" value="NZ_JBCLTV010000012.1"/>
</dbReference>
<accession>A0A2T4S9J9</accession>
<feature type="transmembrane region" description="Helical" evidence="1">
    <location>
        <begin position="201"/>
        <end position="221"/>
    </location>
</feature>
<evidence type="ECO:0000313" key="2">
    <source>
        <dbReference type="EMBL" id="PTK58539.1"/>
    </source>
</evidence>
<dbReference type="EMBL" id="PZHR01000045">
    <property type="protein sequence ID" value="PTK58539.1"/>
    <property type="molecule type" value="Genomic_DNA"/>
</dbReference>
<proteinExistence type="predicted"/>
<dbReference type="Proteomes" id="UP000240400">
    <property type="component" value="Unassembled WGS sequence"/>
</dbReference>
<comment type="caution">
    <text evidence="2">The sequence shown here is derived from an EMBL/GenBank/DDBJ whole genome shotgun (WGS) entry which is preliminary data.</text>
</comment>
<sequence>MEWIHILSKYWQIIGGIMTILGPMTYFIHSYYERRILTNKLDKFFTLFTIFLVNMLTYSLFTYLLFVQAYYDSDWNLFNFNSYSMLLLGISLFLLFISLMVEMLYQSKLRIGFTLMKVSNISGLLIKQKIIDSQRILKYQILEDSLEEKNIIKFYRKKYREIGIPITEEYIENNYFISDSIYRLKNISVFNKKISLLVIDVVRWFLTLLIGIVGLIIMPIFELNSAWIFGFLILMAVITMIKNIRCMKAINISNEKLLYEEYKNWCD</sequence>
<organism evidence="2 3">
    <name type="scientific">Staphylococcus nepalensis</name>
    <dbReference type="NCBI Taxonomy" id="214473"/>
    <lineage>
        <taxon>Bacteria</taxon>
        <taxon>Bacillati</taxon>
        <taxon>Bacillota</taxon>
        <taxon>Bacilli</taxon>
        <taxon>Bacillales</taxon>
        <taxon>Staphylococcaceae</taxon>
        <taxon>Staphylococcus</taxon>
    </lineage>
</organism>
<protein>
    <submittedName>
        <fullName evidence="2">Uncharacterized protein</fullName>
    </submittedName>
</protein>
<feature type="transmembrane region" description="Helical" evidence="1">
    <location>
        <begin position="12"/>
        <end position="32"/>
    </location>
</feature>
<keyword evidence="1" id="KW-0812">Transmembrane</keyword>
<evidence type="ECO:0000256" key="1">
    <source>
        <dbReference type="SAM" id="Phobius"/>
    </source>
</evidence>
<evidence type="ECO:0000313" key="3">
    <source>
        <dbReference type="Proteomes" id="UP000240400"/>
    </source>
</evidence>
<feature type="transmembrane region" description="Helical" evidence="1">
    <location>
        <begin position="44"/>
        <end position="71"/>
    </location>
</feature>
<name>A0A2T4S9J9_9STAP</name>